<keyword evidence="5" id="KW-0762">Sugar transport</keyword>
<feature type="domain" description="SLBB" evidence="17">
    <location>
        <begin position="148"/>
        <end position="228"/>
    </location>
</feature>
<comment type="caution">
    <text evidence="18">The sequence shown here is derived from an EMBL/GenBank/DDBJ whole genome shotgun (WGS) entry which is preliminary data.</text>
</comment>
<keyword evidence="7" id="KW-0732">Signal</keyword>
<evidence type="ECO:0000256" key="2">
    <source>
        <dbReference type="ARBA" id="ARBA00009450"/>
    </source>
</evidence>
<comment type="similarity">
    <text evidence="2">Belongs to the BexD/CtrA/VexA family.</text>
</comment>
<dbReference type="InterPro" id="IPR003715">
    <property type="entry name" value="Poly_export_N"/>
</dbReference>
<keyword evidence="13" id="KW-0998">Cell outer membrane</keyword>
<keyword evidence="12" id="KW-0564">Palmitate</keyword>
<evidence type="ECO:0000256" key="1">
    <source>
        <dbReference type="ARBA" id="ARBA00004571"/>
    </source>
</evidence>
<keyword evidence="6 15" id="KW-0812">Transmembrane</keyword>
<dbReference type="InterPro" id="IPR049712">
    <property type="entry name" value="Poly_export"/>
</dbReference>
<comment type="subcellular location">
    <subcellularLocation>
        <location evidence="1">Cell outer membrane</location>
        <topology evidence="1">Multi-pass membrane protein</topology>
    </subcellularLocation>
</comment>
<keyword evidence="8" id="KW-0625">Polysaccharide transport</keyword>
<dbReference type="PANTHER" id="PTHR33619">
    <property type="entry name" value="POLYSACCHARIDE EXPORT PROTEIN GFCE-RELATED"/>
    <property type="match status" value="1"/>
</dbReference>
<evidence type="ECO:0000256" key="15">
    <source>
        <dbReference type="SAM" id="Phobius"/>
    </source>
</evidence>
<dbReference type="Pfam" id="PF02563">
    <property type="entry name" value="Poly_export"/>
    <property type="match status" value="1"/>
</dbReference>
<accession>A0ABT8R880</accession>
<reference evidence="18" key="1">
    <citation type="submission" date="2023-07" db="EMBL/GenBank/DDBJ databases">
        <title>The genome sequence of Rhodocytophaga aerolata KACC 12507.</title>
        <authorList>
            <person name="Zhang X."/>
        </authorList>
    </citation>
    <scope>NUCLEOTIDE SEQUENCE</scope>
    <source>
        <strain evidence="18">KACC 12507</strain>
    </source>
</reference>
<keyword evidence="19" id="KW-1185">Reference proteome</keyword>
<proteinExistence type="inferred from homology"/>
<evidence type="ECO:0000256" key="7">
    <source>
        <dbReference type="ARBA" id="ARBA00022729"/>
    </source>
</evidence>
<dbReference type="InterPro" id="IPR054765">
    <property type="entry name" value="SLBB_dom"/>
</dbReference>
<feature type="transmembrane region" description="Helical" evidence="15">
    <location>
        <begin position="239"/>
        <end position="260"/>
    </location>
</feature>
<dbReference type="PANTHER" id="PTHR33619:SF3">
    <property type="entry name" value="POLYSACCHARIDE EXPORT PROTEIN GFCE-RELATED"/>
    <property type="match status" value="1"/>
</dbReference>
<keyword evidence="11 15" id="KW-0472">Membrane</keyword>
<evidence type="ECO:0000256" key="12">
    <source>
        <dbReference type="ARBA" id="ARBA00023139"/>
    </source>
</evidence>
<dbReference type="Pfam" id="PF22461">
    <property type="entry name" value="SLBB_2"/>
    <property type="match status" value="1"/>
</dbReference>
<evidence type="ECO:0000259" key="17">
    <source>
        <dbReference type="Pfam" id="PF22461"/>
    </source>
</evidence>
<name>A0ABT8R880_9BACT</name>
<evidence type="ECO:0000256" key="9">
    <source>
        <dbReference type="ARBA" id="ARBA00023065"/>
    </source>
</evidence>
<evidence type="ECO:0000313" key="19">
    <source>
        <dbReference type="Proteomes" id="UP001168528"/>
    </source>
</evidence>
<feature type="domain" description="Polysaccharide export protein N-terminal" evidence="16">
    <location>
        <begin position="49"/>
        <end position="139"/>
    </location>
</feature>
<evidence type="ECO:0000256" key="4">
    <source>
        <dbReference type="ARBA" id="ARBA00022452"/>
    </source>
</evidence>
<evidence type="ECO:0000256" key="10">
    <source>
        <dbReference type="ARBA" id="ARBA00023114"/>
    </source>
</evidence>
<evidence type="ECO:0000256" key="6">
    <source>
        <dbReference type="ARBA" id="ARBA00022692"/>
    </source>
</evidence>
<protein>
    <submittedName>
        <fullName evidence="18">Polysaccharide biosynthesis/export family protein</fullName>
    </submittedName>
</protein>
<dbReference type="PROSITE" id="PS51257">
    <property type="entry name" value="PROKAR_LIPOPROTEIN"/>
    <property type="match status" value="1"/>
</dbReference>
<evidence type="ECO:0000313" key="18">
    <source>
        <dbReference type="EMBL" id="MDO1448306.1"/>
    </source>
</evidence>
<evidence type="ECO:0000256" key="14">
    <source>
        <dbReference type="ARBA" id="ARBA00023288"/>
    </source>
</evidence>
<keyword evidence="14" id="KW-0449">Lipoprotein</keyword>
<sequence length="263" mass="29313">MRLKINTLHILFIFFSFTSISCIPQKNIVYFQGARNQGTLDSVPIYGSQDYEYIIGPTDILGVQIDGVDDAIFAAFKPSTLAAGGGRPIDRGLLVDKQGQIELPYLGKIKLSGLTLPQAADTIKSRLSVYITDSTFMYVNVKTLSFPVTVIGEIGSPGIYQADNEFMTITELLAKSGDMTQYSNRKTIKLYRTDRETKLTTVYQLDLTKPDLVQPILSRLQPNDVIYVEPLRRKQFQSALQVIGFGSSIASIVVLAFTIYQRF</sequence>
<dbReference type="RefSeq" id="WP_302039109.1">
    <property type="nucleotide sequence ID" value="NZ_JAUKPO010000011.1"/>
</dbReference>
<organism evidence="18 19">
    <name type="scientific">Rhodocytophaga aerolata</name>
    <dbReference type="NCBI Taxonomy" id="455078"/>
    <lineage>
        <taxon>Bacteria</taxon>
        <taxon>Pseudomonadati</taxon>
        <taxon>Bacteroidota</taxon>
        <taxon>Cytophagia</taxon>
        <taxon>Cytophagales</taxon>
        <taxon>Rhodocytophagaceae</taxon>
        <taxon>Rhodocytophaga</taxon>
    </lineage>
</organism>
<keyword evidence="4" id="KW-1134">Transmembrane beta strand</keyword>
<dbReference type="EMBL" id="JAUKPO010000011">
    <property type="protein sequence ID" value="MDO1448306.1"/>
    <property type="molecule type" value="Genomic_DNA"/>
</dbReference>
<gene>
    <name evidence="18" type="ORF">Q0590_18670</name>
</gene>
<keyword evidence="10" id="KW-0626">Porin</keyword>
<dbReference type="Gene3D" id="3.30.1950.10">
    <property type="entry name" value="wza like domain"/>
    <property type="match status" value="1"/>
</dbReference>
<keyword evidence="3" id="KW-0813">Transport</keyword>
<evidence type="ECO:0000256" key="13">
    <source>
        <dbReference type="ARBA" id="ARBA00023237"/>
    </source>
</evidence>
<evidence type="ECO:0000256" key="3">
    <source>
        <dbReference type="ARBA" id="ARBA00022448"/>
    </source>
</evidence>
<evidence type="ECO:0000256" key="5">
    <source>
        <dbReference type="ARBA" id="ARBA00022597"/>
    </source>
</evidence>
<keyword evidence="9" id="KW-0406">Ion transport</keyword>
<dbReference type="Gene3D" id="3.10.560.10">
    <property type="entry name" value="Outer membrane lipoprotein wza domain like"/>
    <property type="match status" value="1"/>
</dbReference>
<evidence type="ECO:0000259" key="16">
    <source>
        <dbReference type="Pfam" id="PF02563"/>
    </source>
</evidence>
<evidence type="ECO:0000256" key="11">
    <source>
        <dbReference type="ARBA" id="ARBA00023136"/>
    </source>
</evidence>
<evidence type="ECO:0000256" key="8">
    <source>
        <dbReference type="ARBA" id="ARBA00023047"/>
    </source>
</evidence>
<keyword evidence="15" id="KW-1133">Transmembrane helix</keyword>
<dbReference type="Proteomes" id="UP001168528">
    <property type="component" value="Unassembled WGS sequence"/>
</dbReference>